<dbReference type="Proteomes" id="UP000244855">
    <property type="component" value="Unassembled WGS sequence"/>
</dbReference>
<name>A0A2V1E1G0_9PLEO</name>
<organism evidence="1 2">
    <name type="scientific">Periconia macrospinosa</name>
    <dbReference type="NCBI Taxonomy" id="97972"/>
    <lineage>
        <taxon>Eukaryota</taxon>
        <taxon>Fungi</taxon>
        <taxon>Dikarya</taxon>
        <taxon>Ascomycota</taxon>
        <taxon>Pezizomycotina</taxon>
        <taxon>Dothideomycetes</taxon>
        <taxon>Pleosporomycetidae</taxon>
        <taxon>Pleosporales</taxon>
        <taxon>Massarineae</taxon>
        <taxon>Periconiaceae</taxon>
        <taxon>Periconia</taxon>
    </lineage>
</organism>
<evidence type="ECO:0000313" key="1">
    <source>
        <dbReference type="EMBL" id="PVI04089.1"/>
    </source>
</evidence>
<dbReference type="AlphaFoldDB" id="A0A2V1E1G0"/>
<accession>A0A2V1E1G0</accession>
<dbReference type="STRING" id="97972.A0A2V1E1G0"/>
<protein>
    <submittedName>
        <fullName evidence="1">Uncharacterized protein</fullName>
    </submittedName>
</protein>
<dbReference type="EMBL" id="KZ805324">
    <property type="protein sequence ID" value="PVI04089.1"/>
    <property type="molecule type" value="Genomic_DNA"/>
</dbReference>
<proteinExistence type="predicted"/>
<sequence>MPNQGCALFSLLSTFSSSPSRLHLLASTLLPPFSGLHSLVSTLLLRPFGLDPLPLRRLLFSCVDSRAACHPPLPKPAFSEDGQNRLPGKPGDPKSFVNKIWEGEGECAAYLGYSMVNDLRTFAMTPLVLRTFCRFEKLKGSHSLKKTLEVLQDLRNDLKTNQSPEIAYPLSHSGKDNYRVACILVQFKEEVEKAHFDNIKITEADIEAACQEFETSRLLESVPRINQNTEIRFPKFGPFPNLGEVELEAYNRLYALIRYLGHSASASNWKSRFGSSNWNHPISLGESHVPT</sequence>
<keyword evidence="2" id="KW-1185">Reference proteome</keyword>
<reference evidence="1 2" key="1">
    <citation type="journal article" date="2018" name="Sci. Rep.">
        <title>Comparative genomics provides insights into the lifestyle and reveals functional heterogeneity of dark septate endophytic fungi.</title>
        <authorList>
            <person name="Knapp D.G."/>
            <person name="Nemeth J.B."/>
            <person name="Barry K."/>
            <person name="Hainaut M."/>
            <person name="Henrissat B."/>
            <person name="Johnson J."/>
            <person name="Kuo A."/>
            <person name="Lim J.H.P."/>
            <person name="Lipzen A."/>
            <person name="Nolan M."/>
            <person name="Ohm R.A."/>
            <person name="Tamas L."/>
            <person name="Grigoriev I.V."/>
            <person name="Spatafora J.W."/>
            <person name="Nagy L.G."/>
            <person name="Kovacs G.M."/>
        </authorList>
    </citation>
    <scope>NUCLEOTIDE SEQUENCE [LARGE SCALE GENOMIC DNA]</scope>
    <source>
        <strain evidence="1 2">DSE2036</strain>
    </source>
</reference>
<evidence type="ECO:0000313" key="2">
    <source>
        <dbReference type="Proteomes" id="UP000244855"/>
    </source>
</evidence>
<gene>
    <name evidence="1" type="ORF">DM02DRAFT_625202</name>
</gene>
<dbReference type="OrthoDB" id="3795607at2759"/>